<name>A0A4S3ZYL0_9HYPH</name>
<keyword evidence="2" id="KW-1185">Reference proteome</keyword>
<accession>A0A4S3ZYL0</accession>
<reference evidence="1 2" key="1">
    <citation type="submission" date="2019-04" db="EMBL/GenBank/DDBJ databases">
        <title>Rhizobium terrae sp. nov., isolated from a paddy soil.</title>
        <authorList>
            <person name="Lin S.-Y."/>
            <person name="Hameed A."/>
            <person name="Huang H.-I."/>
            <person name="Young C.-C."/>
        </authorList>
    </citation>
    <scope>NUCLEOTIDE SEQUENCE [LARGE SCALE GENOMIC DNA]</scope>
    <source>
        <strain evidence="1 2">CC-HIH110</strain>
    </source>
</reference>
<dbReference type="RefSeq" id="WP_190235754.1">
    <property type="nucleotide sequence ID" value="NZ_SSOA01000003.1"/>
</dbReference>
<gene>
    <name evidence="1" type="ORF">E6C51_09400</name>
</gene>
<sequence>MTVRLRPHHLLCMLTFVGKGYTPDFVENYHAIAARLNAGESIVIVEGPDDLCQPLTPALDAHCFGESVNGRDQRAAQAVSALLHIPVQPGAEIIPDAALLARLRKAFSHGDVRNACEGCEWSGLCDGVALGDYAGAVIG</sequence>
<dbReference type="Pfam" id="PF06935">
    <property type="entry name" value="DUF1284"/>
    <property type="match status" value="1"/>
</dbReference>
<protein>
    <submittedName>
        <fullName evidence="1">DUF1284 domain-containing protein</fullName>
    </submittedName>
</protein>
<dbReference type="EMBL" id="SSOA01000003">
    <property type="protein sequence ID" value="THF51022.1"/>
    <property type="molecule type" value="Genomic_DNA"/>
</dbReference>
<organism evidence="1 2">
    <name type="scientific">Allorhizobium terrae</name>
    <dbReference type="NCBI Taxonomy" id="1848972"/>
    <lineage>
        <taxon>Bacteria</taxon>
        <taxon>Pseudomonadati</taxon>
        <taxon>Pseudomonadota</taxon>
        <taxon>Alphaproteobacteria</taxon>
        <taxon>Hyphomicrobiales</taxon>
        <taxon>Rhizobiaceae</taxon>
        <taxon>Rhizobium/Agrobacterium group</taxon>
        <taxon>Allorhizobium</taxon>
    </lineage>
</organism>
<evidence type="ECO:0000313" key="1">
    <source>
        <dbReference type="EMBL" id="THF51022.1"/>
    </source>
</evidence>
<dbReference type="InterPro" id="IPR009702">
    <property type="entry name" value="DUF1284"/>
</dbReference>
<dbReference type="AlphaFoldDB" id="A0A4S3ZYL0"/>
<evidence type="ECO:0000313" key="2">
    <source>
        <dbReference type="Proteomes" id="UP000310754"/>
    </source>
</evidence>
<comment type="caution">
    <text evidence="1">The sequence shown here is derived from an EMBL/GenBank/DDBJ whole genome shotgun (WGS) entry which is preliminary data.</text>
</comment>
<proteinExistence type="predicted"/>
<dbReference type="Proteomes" id="UP000310754">
    <property type="component" value="Unassembled WGS sequence"/>
</dbReference>